<dbReference type="GO" id="GO:0005525">
    <property type="term" value="F:GTP binding"/>
    <property type="evidence" value="ECO:0007669"/>
    <property type="project" value="UniProtKB-KW"/>
</dbReference>
<feature type="domain" description="Translation elongation factor EFG/EF2" evidence="8">
    <location>
        <begin position="424"/>
        <end position="541"/>
    </location>
</feature>
<gene>
    <name evidence="9" type="ORF">SAMN04488026_100598</name>
</gene>
<dbReference type="GO" id="GO:0097216">
    <property type="term" value="F:guanosine tetraphosphate binding"/>
    <property type="evidence" value="ECO:0007669"/>
    <property type="project" value="UniProtKB-ARBA"/>
</dbReference>
<feature type="domain" description="Elongation factor EFG" evidence="7">
    <location>
        <begin position="543"/>
        <end position="633"/>
    </location>
</feature>
<evidence type="ECO:0000259" key="7">
    <source>
        <dbReference type="SMART" id="SM00838"/>
    </source>
</evidence>
<keyword evidence="10" id="KW-1185">Reference proteome</keyword>
<dbReference type="InterPro" id="IPR000795">
    <property type="entry name" value="T_Tr_GTP-bd_dom"/>
</dbReference>
<evidence type="ECO:0000256" key="4">
    <source>
        <dbReference type="ARBA" id="ARBA00022917"/>
    </source>
</evidence>
<organism evidence="9 10">
    <name type="scientific">Aliiruegeria lutimaris</name>
    <dbReference type="NCBI Taxonomy" id="571298"/>
    <lineage>
        <taxon>Bacteria</taxon>
        <taxon>Pseudomonadati</taxon>
        <taxon>Pseudomonadota</taxon>
        <taxon>Alphaproteobacteria</taxon>
        <taxon>Rhodobacterales</taxon>
        <taxon>Roseobacteraceae</taxon>
        <taxon>Aliiruegeria</taxon>
    </lineage>
</organism>
<dbReference type="InterPro" id="IPR014721">
    <property type="entry name" value="Ribsml_uS5_D2-typ_fold_subgr"/>
</dbReference>
<dbReference type="Pfam" id="PF03764">
    <property type="entry name" value="EFG_IV"/>
    <property type="match status" value="1"/>
</dbReference>
<dbReference type="InterPro" id="IPR000640">
    <property type="entry name" value="EFG_V-like"/>
</dbReference>
<dbReference type="InterPro" id="IPR035649">
    <property type="entry name" value="EFG_V"/>
</dbReference>
<dbReference type="OrthoDB" id="9802948at2"/>
<comment type="function">
    <text evidence="6">Catalyzes the GTP-dependent ribosomal translocation step during translation elongation. During this step, the ribosome changes from the pre-translocational (PRE) to the post-translocational (POST) state as the newly formed A-site-bound peptidyl-tRNA and P-site-bound deacylated tRNA move to the P and E sites, respectively. Catalyzes the coordinated movement of the two tRNA molecules, the mRNA and conformational changes in the ribosome.</text>
</comment>
<evidence type="ECO:0000256" key="1">
    <source>
        <dbReference type="ARBA" id="ARBA00017872"/>
    </source>
</evidence>
<protein>
    <recommendedName>
        <fullName evidence="1">Elongation factor G</fullName>
    </recommendedName>
</protein>
<dbReference type="SUPFAM" id="SSF54980">
    <property type="entry name" value="EF-G C-terminal domain-like"/>
    <property type="match status" value="2"/>
</dbReference>
<dbReference type="SMART" id="SM00889">
    <property type="entry name" value="EFG_IV"/>
    <property type="match status" value="1"/>
</dbReference>
<dbReference type="GO" id="GO:0003746">
    <property type="term" value="F:translation elongation factor activity"/>
    <property type="evidence" value="ECO:0007669"/>
    <property type="project" value="UniProtKB-KW"/>
</dbReference>
<dbReference type="Pfam" id="PF14492">
    <property type="entry name" value="EFG_III"/>
    <property type="match status" value="1"/>
</dbReference>
<dbReference type="NCBIfam" id="NF009379">
    <property type="entry name" value="PRK12740.1-3"/>
    <property type="match status" value="1"/>
</dbReference>
<dbReference type="PANTHER" id="PTHR43261">
    <property type="entry name" value="TRANSLATION ELONGATION FACTOR G-RELATED"/>
    <property type="match status" value="1"/>
</dbReference>
<accession>A0A1G8MG15</accession>
<dbReference type="InterPro" id="IPR027417">
    <property type="entry name" value="P-loop_NTPase"/>
</dbReference>
<evidence type="ECO:0000259" key="8">
    <source>
        <dbReference type="SMART" id="SM00889"/>
    </source>
</evidence>
<dbReference type="InterPro" id="IPR020568">
    <property type="entry name" value="Ribosomal_Su5_D2-typ_SF"/>
</dbReference>
<dbReference type="Proteomes" id="UP000199382">
    <property type="component" value="Unassembled WGS sequence"/>
</dbReference>
<dbReference type="GO" id="GO:0032790">
    <property type="term" value="P:ribosome disassembly"/>
    <property type="evidence" value="ECO:0007669"/>
    <property type="project" value="TreeGrafter"/>
</dbReference>
<dbReference type="InterPro" id="IPR035647">
    <property type="entry name" value="EFG_III/V"/>
</dbReference>
<dbReference type="Pfam" id="PF00009">
    <property type="entry name" value="GTP_EFTU"/>
    <property type="match status" value="1"/>
</dbReference>
<dbReference type="Gene3D" id="3.30.230.10">
    <property type="match status" value="1"/>
</dbReference>
<dbReference type="CDD" id="cd03713">
    <property type="entry name" value="EFG_mtEFG_C"/>
    <property type="match status" value="1"/>
</dbReference>
<dbReference type="Gene3D" id="3.30.70.870">
    <property type="entry name" value="Elongation Factor G (Translational Gtpase), domain 3"/>
    <property type="match status" value="1"/>
</dbReference>
<keyword evidence="3 9" id="KW-0251">Elongation factor</keyword>
<dbReference type="Gene3D" id="3.30.70.240">
    <property type="match status" value="1"/>
</dbReference>
<evidence type="ECO:0000256" key="6">
    <source>
        <dbReference type="ARBA" id="ARBA00024731"/>
    </source>
</evidence>
<name>A0A1G8MG15_9RHOB</name>
<dbReference type="SUPFAM" id="SSF54211">
    <property type="entry name" value="Ribosomal protein S5 domain 2-like"/>
    <property type="match status" value="1"/>
</dbReference>
<dbReference type="CDD" id="cd01434">
    <property type="entry name" value="EFG_mtEFG1_IV"/>
    <property type="match status" value="1"/>
</dbReference>
<keyword evidence="2" id="KW-0547">Nucleotide-binding</keyword>
<dbReference type="STRING" id="571298.SAMN04488026_100598"/>
<evidence type="ECO:0000256" key="3">
    <source>
        <dbReference type="ARBA" id="ARBA00022768"/>
    </source>
</evidence>
<dbReference type="RefSeq" id="WP_093150184.1">
    <property type="nucleotide sequence ID" value="NZ_FNEK01000005.1"/>
</dbReference>
<proteinExistence type="predicted"/>
<dbReference type="SUPFAM" id="SSF52540">
    <property type="entry name" value="P-loop containing nucleoside triphosphate hydrolases"/>
    <property type="match status" value="1"/>
</dbReference>
<dbReference type="Gene3D" id="3.40.50.300">
    <property type="entry name" value="P-loop containing nucleotide triphosphate hydrolases"/>
    <property type="match status" value="1"/>
</dbReference>
<keyword evidence="4" id="KW-0648">Protein biosynthesis</keyword>
<dbReference type="GO" id="GO:0003924">
    <property type="term" value="F:GTPase activity"/>
    <property type="evidence" value="ECO:0007669"/>
    <property type="project" value="InterPro"/>
</dbReference>
<dbReference type="PANTHER" id="PTHR43261:SF7">
    <property type="entry name" value="ELONGATION FACTOR G-LIKE PROTEIN"/>
    <property type="match status" value="1"/>
</dbReference>
<dbReference type="AlphaFoldDB" id="A0A1G8MG15"/>
<dbReference type="InterPro" id="IPR041095">
    <property type="entry name" value="EFG_II"/>
</dbReference>
<keyword evidence="5" id="KW-0342">GTP-binding</keyword>
<evidence type="ECO:0000313" key="9">
    <source>
        <dbReference type="EMBL" id="SDI66290.1"/>
    </source>
</evidence>
<dbReference type="EMBL" id="FNEK01000005">
    <property type="protein sequence ID" value="SDI66290.1"/>
    <property type="molecule type" value="Genomic_DNA"/>
</dbReference>
<dbReference type="InterPro" id="IPR005517">
    <property type="entry name" value="Transl_elong_EFG/EF2_IV"/>
</dbReference>
<evidence type="ECO:0000313" key="10">
    <source>
        <dbReference type="Proteomes" id="UP000199382"/>
    </source>
</evidence>
<dbReference type="Pfam" id="PF00679">
    <property type="entry name" value="EFG_C"/>
    <property type="match status" value="1"/>
</dbReference>
<evidence type="ECO:0000256" key="5">
    <source>
        <dbReference type="ARBA" id="ARBA00023134"/>
    </source>
</evidence>
<sequence>MRCFTVLGPSNSGKTTLVEALSSLDSKPVRSDMTEFFGVSEFTYLGEPWAAFDVAGGAEYLGYAGEALAASDAAILCVPPEPEAAVLCAPYLRLIEESGTPCILFINRMDASDNRVRDIVAGLQAYANHTIILRQVPIRENGEVVGTVDLISERAWEFQPGEPSQLIEIPEGVMEREQEARAELLEHLSDFDDHLLEELIEDKAPPRDEVYDVATAVLRENDDIPAFLGSASGRNGITRLMKSLRHEAPSVDKTLERLGTNAVAAGVIATYRKHMGKAVLIRALSAPVAANAPLGGANVGNLSGLDAKHPVEKVEAGFIGIAVKSDHLNAGSYFTADGTEEMDDWARGHPPSFASLVTPVHEKDDARLSSALARVAEIDPGLTVEQDEASGHAMVRCQGPMHLRRVQALLDDDFGVSTQTEEVAARYRESISKAVEHQYRHRKQSGGAGQFADVLMKIGPQTRGEGFSFDEVVKGGAVPRNYIPSVEAGAKDAMTQGPLGFPVIDVSVTLLDGKAHSVDSSDFAFRTAGKACVKEALNDASPVLLQPIDKVDIHVPSVFSGAIVTLVSSLKGQVLGFDPNPDAKGWDIFHALLPDSSLSELSRALGGAAQGTAWYEAAFDHYQEVHGKEATRISQEAKEAATAG</sequence>
<dbReference type="InterPro" id="IPR047872">
    <property type="entry name" value="EFG_IV"/>
</dbReference>
<reference evidence="9 10" key="1">
    <citation type="submission" date="2016-10" db="EMBL/GenBank/DDBJ databases">
        <authorList>
            <person name="de Groot N.N."/>
        </authorList>
    </citation>
    <scope>NUCLEOTIDE SEQUENCE [LARGE SCALE GENOMIC DNA]</scope>
    <source>
        <strain evidence="9 10">DSM 25294</strain>
    </source>
</reference>
<dbReference type="SMART" id="SM00838">
    <property type="entry name" value="EFG_C"/>
    <property type="match status" value="1"/>
</dbReference>
<evidence type="ECO:0000256" key="2">
    <source>
        <dbReference type="ARBA" id="ARBA00022741"/>
    </source>
</evidence>